<feature type="signal peptide" evidence="1">
    <location>
        <begin position="1"/>
        <end position="19"/>
    </location>
</feature>
<evidence type="ECO:0008006" key="4">
    <source>
        <dbReference type="Google" id="ProtNLM"/>
    </source>
</evidence>
<gene>
    <name evidence="2" type="ORF">AAEO56_14090</name>
</gene>
<evidence type="ECO:0000313" key="2">
    <source>
        <dbReference type="EMBL" id="MEL1245400.1"/>
    </source>
</evidence>
<accession>A0ABU9HZ19</accession>
<reference evidence="2 3" key="1">
    <citation type="submission" date="2024-04" db="EMBL/GenBank/DDBJ databases">
        <title>Flavobacterium sp. DGU11 16S ribosomal RNA gene Genome sequencing and assembly.</title>
        <authorList>
            <person name="Park S."/>
        </authorList>
    </citation>
    <scope>NUCLEOTIDE SEQUENCE [LARGE SCALE GENOMIC DNA]</scope>
    <source>
        <strain evidence="2 3">DGU11</strain>
    </source>
</reference>
<protein>
    <recommendedName>
        <fullName evidence="4">Lipocalin-like domain-containing protein</fullName>
    </recommendedName>
</protein>
<proteinExistence type="predicted"/>
<evidence type="ECO:0000256" key="1">
    <source>
        <dbReference type="SAM" id="SignalP"/>
    </source>
</evidence>
<keyword evidence="3" id="KW-1185">Reference proteome</keyword>
<dbReference type="EMBL" id="JBBYHR010000008">
    <property type="protein sequence ID" value="MEL1245400.1"/>
    <property type="molecule type" value="Genomic_DNA"/>
</dbReference>
<keyword evidence="1" id="KW-0732">Signal</keyword>
<dbReference type="RefSeq" id="WP_341697713.1">
    <property type="nucleotide sequence ID" value="NZ_JBBYHR010000008.1"/>
</dbReference>
<organism evidence="2 3">
    <name type="scientific">Flavobacterium arundinis</name>
    <dbReference type="NCBI Taxonomy" id="3139143"/>
    <lineage>
        <taxon>Bacteria</taxon>
        <taxon>Pseudomonadati</taxon>
        <taxon>Bacteroidota</taxon>
        <taxon>Flavobacteriia</taxon>
        <taxon>Flavobacteriales</taxon>
        <taxon>Flavobacteriaceae</taxon>
        <taxon>Flavobacterium</taxon>
    </lineage>
</organism>
<dbReference type="Proteomes" id="UP001464555">
    <property type="component" value="Unassembled WGS sequence"/>
</dbReference>
<name>A0ABU9HZ19_9FLAO</name>
<evidence type="ECO:0000313" key="3">
    <source>
        <dbReference type="Proteomes" id="UP001464555"/>
    </source>
</evidence>
<feature type="chain" id="PRO_5045294494" description="Lipocalin-like domain-containing protein" evidence="1">
    <location>
        <begin position="20"/>
        <end position="156"/>
    </location>
</feature>
<comment type="caution">
    <text evidence="2">The sequence shown here is derived from an EMBL/GenBank/DDBJ whole genome shotgun (WGS) entry which is preliminary data.</text>
</comment>
<sequence length="156" mass="17907">MRKILFTLLAFFIVFIANAQKITEKDLLGRWTITAMTVSGNHMDFKNCTITVSDDWQKDSPQMTKGEWEAQLKKGLEYFGTANTSFSEGSIMSFYMEKMEYGGGYHIVEENGSTYIQDDVTPGDKFRIELKNGLLYWELAIDKGNIFHLTFEKAVK</sequence>